<feature type="transmembrane region" description="Helical" evidence="1">
    <location>
        <begin position="15"/>
        <end position="34"/>
    </location>
</feature>
<dbReference type="EnsemblMetazoa" id="CJA31415.1">
    <property type="protein sequence ID" value="CJA31415.1"/>
    <property type="gene ID" value="WBGene00207262"/>
</dbReference>
<organism evidence="2 3">
    <name type="scientific">Caenorhabditis japonica</name>
    <dbReference type="NCBI Taxonomy" id="281687"/>
    <lineage>
        <taxon>Eukaryota</taxon>
        <taxon>Metazoa</taxon>
        <taxon>Ecdysozoa</taxon>
        <taxon>Nematoda</taxon>
        <taxon>Chromadorea</taxon>
        <taxon>Rhabditida</taxon>
        <taxon>Rhabditina</taxon>
        <taxon>Rhabditomorpha</taxon>
        <taxon>Rhabditoidea</taxon>
        <taxon>Rhabditidae</taxon>
        <taxon>Peloderinae</taxon>
        <taxon>Caenorhabditis</taxon>
    </lineage>
</organism>
<keyword evidence="1" id="KW-0812">Transmembrane</keyword>
<reference evidence="2" key="2">
    <citation type="submission" date="2022-06" db="UniProtKB">
        <authorList>
            <consortium name="EnsemblMetazoa"/>
        </authorList>
    </citation>
    <scope>IDENTIFICATION</scope>
    <source>
        <strain evidence="2">DF5081</strain>
    </source>
</reference>
<evidence type="ECO:0000256" key="1">
    <source>
        <dbReference type="SAM" id="Phobius"/>
    </source>
</evidence>
<proteinExistence type="predicted"/>
<reference evidence="3" key="1">
    <citation type="submission" date="2010-08" db="EMBL/GenBank/DDBJ databases">
        <authorList>
            <consortium name="Caenorhabditis japonica Sequencing Consortium"/>
            <person name="Wilson R.K."/>
        </authorList>
    </citation>
    <scope>NUCLEOTIDE SEQUENCE [LARGE SCALE GENOMIC DNA]</scope>
    <source>
        <strain evidence="3">DF5081</strain>
    </source>
</reference>
<name>A0A8R1I9M7_CAEJA</name>
<evidence type="ECO:0000313" key="3">
    <source>
        <dbReference type="Proteomes" id="UP000005237"/>
    </source>
</evidence>
<dbReference type="Proteomes" id="UP000005237">
    <property type="component" value="Unassembled WGS sequence"/>
</dbReference>
<evidence type="ECO:0000313" key="2">
    <source>
        <dbReference type="EnsemblMetazoa" id="CJA31415.1"/>
    </source>
</evidence>
<dbReference type="AlphaFoldDB" id="A0A8R1I9M7"/>
<sequence>MEALSIPKWDPSEILFYYLLATLPVLEHTIFRYWQRSEKLARMLAQHREFHSGYQKFWLNWVARHGKRIASKKFVRYDYLGDVDNRFWMTTLGSIFLAICLVFH</sequence>
<accession>A0A8R1I9M7</accession>
<keyword evidence="1" id="KW-0472">Membrane</keyword>
<keyword evidence="3" id="KW-1185">Reference proteome</keyword>
<protein>
    <submittedName>
        <fullName evidence="2">Uncharacterized protein</fullName>
    </submittedName>
</protein>
<keyword evidence="1" id="KW-1133">Transmembrane helix</keyword>